<gene>
    <name evidence="9" type="ORF">SAMN04487771_10794</name>
</gene>
<evidence type="ECO:0000256" key="5">
    <source>
        <dbReference type="ARBA" id="ARBA00022989"/>
    </source>
</evidence>
<feature type="transmembrane region" description="Helical" evidence="7">
    <location>
        <begin position="51"/>
        <end position="71"/>
    </location>
</feature>
<dbReference type="InterPro" id="IPR010656">
    <property type="entry name" value="DctM"/>
</dbReference>
<feature type="transmembrane region" description="Helical" evidence="7">
    <location>
        <begin position="171"/>
        <end position="195"/>
    </location>
</feature>
<dbReference type="Pfam" id="PF06808">
    <property type="entry name" value="DctM"/>
    <property type="match status" value="1"/>
</dbReference>
<dbReference type="RefSeq" id="WP_074650635.1">
    <property type="nucleotide sequence ID" value="NZ_FOIL01000079.1"/>
</dbReference>
<evidence type="ECO:0000256" key="2">
    <source>
        <dbReference type="ARBA" id="ARBA00022475"/>
    </source>
</evidence>
<evidence type="ECO:0000256" key="7">
    <source>
        <dbReference type="SAM" id="Phobius"/>
    </source>
</evidence>
<feature type="transmembrane region" description="Helical" evidence="7">
    <location>
        <begin position="279"/>
        <end position="299"/>
    </location>
</feature>
<proteinExistence type="predicted"/>
<evidence type="ECO:0000313" key="9">
    <source>
        <dbReference type="EMBL" id="SET94915.1"/>
    </source>
</evidence>
<dbReference type="Proteomes" id="UP000199820">
    <property type="component" value="Unassembled WGS sequence"/>
</dbReference>
<protein>
    <submittedName>
        <fullName evidence="9">C4-dicarboxylate transporter, DctM subunit</fullName>
    </submittedName>
</protein>
<dbReference type="EMBL" id="FOIL01000079">
    <property type="protein sequence ID" value="SET94915.1"/>
    <property type="molecule type" value="Genomic_DNA"/>
</dbReference>
<feature type="transmembrane region" description="Helical" evidence="7">
    <location>
        <begin position="364"/>
        <end position="391"/>
    </location>
</feature>
<keyword evidence="4 7" id="KW-0812">Transmembrane</keyword>
<dbReference type="STRING" id="1526.SAMN02910262_02062"/>
<feature type="transmembrane region" description="Helical" evidence="7">
    <location>
        <begin position="83"/>
        <end position="108"/>
    </location>
</feature>
<keyword evidence="2" id="KW-1003">Cell membrane</keyword>
<feature type="transmembrane region" description="Helical" evidence="7">
    <location>
        <begin position="340"/>
        <end position="358"/>
    </location>
</feature>
<feature type="transmembrane region" description="Helical" evidence="7">
    <location>
        <begin position="139"/>
        <end position="159"/>
    </location>
</feature>
<evidence type="ECO:0000313" key="10">
    <source>
        <dbReference type="Proteomes" id="UP000199820"/>
    </source>
</evidence>
<keyword evidence="10" id="KW-1185">Reference proteome</keyword>
<dbReference type="PIRSF" id="PIRSF006066">
    <property type="entry name" value="HI0050"/>
    <property type="match status" value="1"/>
</dbReference>
<dbReference type="PANTHER" id="PTHR33362">
    <property type="entry name" value="SIALIC ACID TRAP TRANSPORTER PERMEASE PROTEIN SIAT-RELATED"/>
    <property type="match status" value="1"/>
</dbReference>
<dbReference type="GO" id="GO:0022857">
    <property type="term" value="F:transmembrane transporter activity"/>
    <property type="evidence" value="ECO:0007669"/>
    <property type="project" value="TreeGrafter"/>
</dbReference>
<evidence type="ECO:0000259" key="8">
    <source>
        <dbReference type="Pfam" id="PF06808"/>
    </source>
</evidence>
<keyword evidence="5 7" id="KW-1133">Transmembrane helix</keyword>
<feature type="domain" description="TRAP C4-dicarboxylate transport system permease DctM subunit" evidence="8">
    <location>
        <begin position="7"/>
        <end position="423"/>
    </location>
</feature>
<feature type="transmembrane region" description="Helical" evidence="7">
    <location>
        <begin position="247"/>
        <end position="267"/>
    </location>
</feature>
<evidence type="ECO:0000256" key="1">
    <source>
        <dbReference type="ARBA" id="ARBA00004429"/>
    </source>
</evidence>
<dbReference type="PANTHER" id="PTHR33362:SF5">
    <property type="entry name" value="C4-DICARBOXYLATE TRAP TRANSPORTER LARGE PERMEASE PROTEIN DCTM"/>
    <property type="match status" value="1"/>
</dbReference>
<evidence type="ECO:0000256" key="6">
    <source>
        <dbReference type="ARBA" id="ARBA00023136"/>
    </source>
</evidence>
<dbReference type="InterPro" id="IPR004681">
    <property type="entry name" value="TRAP_DctM"/>
</dbReference>
<reference evidence="9 10" key="1">
    <citation type="submission" date="2016-10" db="EMBL/GenBank/DDBJ databases">
        <authorList>
            <person name="de Groot N.N."/>
        </authorList>
    </citation>
    <scope>NUCLEOTIDE SEQUENCE [LARGE SCALE GENOMIC DNA]</scope>
    <source>
        <strain evidence="9 10">KH1P1</strain>
    </source>
</reference>
<evidence type="ECO:0000256" key="3">
    <source>
        <dbReference type="ARBA" id="ARBA00022519"/>
    </source>
</evidence>
<feature type="transmembrane region" description="Helical" evidence="7">
    <location>
        <begin position="224"/>
        <end position="241"/>
    </location>
</feature>
<comment type="subcellular location">
    <subcellularLocation>
        <location evidence="1">Cell inner membrane</location>
        <topology evidence="1">Multi-pass membrane protein</topology>
    </subcellularLocation>
</comment>
<feature type="transmembrane region" description="Helical" evidence="7">
    <location>
        <begin position="311"/>
        <end position="333"/>
    </location>
</feature>
<dbReference type="AlphaFoldDB" id="A0A1I0IDC2"/>
<dbReference type="eggNOG" id="COG1593">
    <property type="taxonomic scope" value="Bacteria"/>
</dbReference>
<sequence>MAAIMVFAVFLVAIFVSVPIGMSMVLGSVAPIMLLGKGGTIEQVLNNCFSGANSTPILAVPLFILGGVIMAEGGISRKLFNFFSYFVGKLPGGVPCAVILTCLFYGAISGSGPATTAAVGAMCIPFMVSLGYNRTWSAGLIAVAGGLGVIIPPSIPFVLYSLATGVSTGDLFLGGVFPGILIGAAMMIYAVAYCLRHNENQATINERMNELHAQGLGKIFRESFWALLCPIIVLGGIYTGFVTPTEAAVVSVFYALIVSLFIYKSITVKQLIPFLCSSVKTYGGLAFVLAFATAFGRVLSLTKATKVVQDFIIANFTTSFSVLTVCMIFFLILGMVMDTGPAIIILAPVLLPAVQELGVDPVHFGVILVCCLSIGLATPPFGLDLFVAGNLAEEQPMDVAKKAIPFMLAFFIAMLMITYIPGISTSLVNIVKG</sequence>
<accession>A0A1I0IDC2</accession>
<dbReference type="NCBIfam" id="TIGR00786">
    <property type="entry name" value="dctM"/>
    <property type="match status" value="1"/>
</dbReference>
<keyword evidence="3" id="KW-0997">Cell inner membrane</keyword>
<name>A0A1I0IDC2_9FIRM</name>
<organism evidence="9 10">
    <name type="scientific">[Clostridium] aminophilum</name>
    <dbReference type="NCBI Taxonomy" id="1526"/>
    <lineage>
        <taxon>Bacteria</taxon>
        <taxon>Bacillati</taxon>
        <taxon>Bacillota</taxon>
        <taxon>Clostridia</taxon>
        <taxon>Lachnospirales</taxon>
        <taxon>Lachnospiraceae</taxon>
    </lineage>
</organism>
<evidence type="ECO:0000256" key="4">
    <source>
        <dbReference type="ARBA" id="ARBA00022692"/>
    </source>
</evidence>
<dbReference type="OrthoDB" id="9785600at2"/>
<keyword evidence="6 7" id="KW-0472">Membrane</keyword>
<feature type="transmembrane region" description="Helical" evidence="7">
    <location>
        <begin position="403"/>
        <end position="423"/>
    </location>
</feature>
<dbReference type="GO" id="GO:0005886">
    <property type="term" value="C:plasma membrane"/>
    <property type="evidence" value="ECO:0007669"/>
    <property type="project" value="UniProtKB-SubCell"/>
</dbReference>
<feature type="transmembrane region" description="Helical" evidence="7">
    <location>
        <begin position="114"/>
        <end position="132"/>
    </location>
</feature>